<name>A0A0N9EJP3_STAAU</name>
<protein>
    <submittedName>
        <fullName evidence="1">Uncharacterized protein</fullName>
    </submittedName>
</protein>
<dbReference type="AlphaFoldDB" id="A0A0N9EJP3"/>
<sequence length="75" mass="8708">MIVESREQKLMKSVLNKIEDDFNKTGETVYFEVSDCFIEEHDVQFLISNAKVVRVLGSVDELSIRTIVDTIYHEI</sequence>
<organism evidence="1">
    <name type="scientific">Staphylococcus aureus</name>
    <dbReference type="NCBI Taxonomy" id="1280"/>
    <lineage>
        <taxon>Bacteria</taxon>
        <taxon>Bacillati</taxon>
        <taxon>Bacillota</taxon>
        <taxon>Bacilli</taxon>
        <taxon>Bacillales</taxon>
        <taxon>Staphylococcaceae</taxon>
        <taxon>Staphylococcus</taxon>
    </lineage>
</organism>
<evidence type="ECO:0000313" key="1">
    <source>
        <dbReference type="EMBL" id="ALF44668.1"/>
    </source>
</evidence>
<dbReference type="EMBL" id="KR187111">
    <property type="protein sequence ID" value="ALF44668.1"/>
    <property type="molecule type" value="Genomic_DNA"/>
</dbReference>
<accession>A0A0N9EJP3</accession>
<proteinExistence type="predicted"/>
<reference evidence="1" key="1">
    <citation type="journal article" date="2015" name="Antimicrob. Agents Chemother.">
        <title>Novel Type XII Staphylococcal Cassette Chromosome mec Harboring a New Cassette Chromosome Recombinase, CcrC2.</title>
        <authorList>
            <person name="Wu Z."/>
            <person name="Li F."/>
            <person name="Liu D."/>
            <person name="Xue H."/>
            <person name="Zhao X."/>
        </authorList>
    </citation>
    <scope>NUCLEOTIDE SEQUENCE</scope>
    <source>
        <strain evidence="1">BA01611</strain>
    </source>
</reference>
<dbReference type="RefSeq" id="WP_031588370.1">
    <property type="nucleotide sequence ID" value="NZ_CP019945.1"/>
</dbReference>